<dbReference type="PROSITE" id="PS51257">
    <property type="entry name" value="PROKAR_LIPOPROTEIN"/>
    <property type="match status" value="1"/>
</dbReference>
<gene>
    <name evidence="1" type="ORF">SAMN04488128_103718</name>
</gene>
<dbReference type="STRING" id="634771.SAMN04488128_103718"/>
<dbReference type="OrthoDB" id="1521716at2"/>
<keyword evidence="2" id="KW-1185">Reference proteome</keyword>
<dbReference type="RefSeq" id="WP_078671045.1">
    <property type="nucleotide sequence ID" value="NZ_FUWZ01000003.1"/>
</dbReference>
<protein>
    <submittedName>
        <fullName evidence="1">Uncharacterized protein</fullName>
    </submittedName>
</protein>
<organism evidence="1 2">
    <name type="scientific">Chitinophaga eiseniae</name>
    <dbReference type="NCBI Taxonomy" id="634771"/>
    <lineage>
        <taxon>Bacteria</taxon>
        <taxon>Pseudomonadati</taxon>
        <taxon>Bacteroidota</taxon>
        <taxon>Chitinophagia</taxon>
        <taxon>Chitinophagales</taxon>
        <taxon>Chitinophagaceae</taxon>
        <taxon>Chitinophaga</taxon>
    </lineage>
</organism>
<proteinExistence type="predicted"/>
<accession>A0A1T4SX61</accession>
<evidence type="ECO:0000313" key="1">
    <source>
        <dbReference type="EMBL" id="SKA32783.1"/>
    </source>
</evidence>
<dbReference type="AlphaFoldDB" id="A0A1T4SX61"/>
<evidence type="ECO:0000313" key="2">
    <source>
        <dbReference type="Proteomes" id="UP000190367"/>
    </source>
</evidence>
<dbReference type="Proteomes" id="UP000190367">
    <property type="component" value="Unassembled WGS sequence"/>
</dbReference>
<dbReference type="PANTHER" id="PTHR41339:SF1">
    <property type="entry name" value="SECRETED PROTEIN"/>
    <property type="match status" value="1"/>
</dbReference>
<name>A0A1T4SX61_9BACT</name>
<reference evidence="2" key="1">
    <citation type="submission" date="2017-02" db="EMBL/GenBank/DDBJ databases">
        <authorList>
            <person name="Varghese N."/>
            <person name="Submissions S."/>
        </authorList>
    </citation>
    <scope>NUCLEOTIDE SEQUENCE [LARGE SCALE GENOMIC DNA]</scope>
    <source>
        <strain evidence="2">DSM 22224</strain>
    </source>
</reference>
<dbReference type="EMBL" id="FUWZ01000003">
    <property type="protein sequence ID" value="SKA32783.1"/>
    <property type="molecule type" value="Genomic_DNA"/>
</dbReference>
<sequence length="482" mass="50462">MKKLLFSTGLIVTGCLLFYACKKNLHDPAEQQRSSGASSKALAAACTYETLSGNISANKVLSAAIVYRLDGCVTVKPGVTLSIPAGTLLLGMKTPTAGGKSFLIVERGGVLNISGTAASPVVFTSDQPAASRNPGDWGGVRLFGKANNNNSNSLSTDLGCAVYTGGGTINTDNSGTMRYFQVHFAGAAANGNDNSKAAIMLNSVGSGTTFDHVQITSPQFDGLNVAGGTVKIDNVTSYNTDRTDFAISYGNTSNMQFLTAMRLSAPLVPTSGAYGFDISNQPVTISTSTPLTKPLISNATVLGPNYCSGSPVNGNYLYAVRFFNNGAGKIYNSLFSSWNGKGLRIDGGSSPSSITQTLSGNLEFSYNSFHNSGAIPYSSTSWAGGCDLSMQKWIDGTGTSACVEDGNQFSVTTLGYNASFCSNFCGGFTQNFVLGSTSMDSPDYSWDAGGAFSHVNYRGSIGAADWMQGWTAWCAKDQQYCN</sequence>
<dbReference type="PANTHER" id="PTHR41339">
    <property type="entry name" value="LIPL48"/>
    <property type="match status" value="1"/>
</dbReference>